<sequence>MHKLGFHRSHSHSSNTSNDASDVKDVNAPSTGTTFASINTAARGTKPTPSRDGLSLLYTPSLTHPGSKIDGIVCVDLGVVGQKNVEEVVVELIGVVKTRVMVSTGETVMTFYGKNEFLSQSLSIWRSSDHPSPSNEVVQYPFSFTIPSDHSLPPSHAFQSSSHQAKGSVQYHVKVTGKKAAWYKSNVRLYGPFPFLPFDDNGYGNGRREMKGVQTRVVREEMSMRKGLLFGGHAKVLVEVSLPDLPSLPRFTPIPISIHITAFSKPLPHSSSSDPSSFTFPLPPTSPSDIEFILLQKTFVNAKGNTEKRTTEFSGVGGFGKAGKALESVVRVDRGERPDVRVGEVVWIDEGGGGGKEGRWSQDVTFSSTFELCGSPSFDMGILEMHYMFELKIAFPGVGNTFKMKIDPRRVSSGISSSDLEGRVEIPPAYWDVVDPDDDHEHYDKK</sequence>
<gene>
    <name evidence="3" type="ORF">SISNIDRAFT_489624</name>
</gene>
<feature type="region of interest" description="Disordered" evidence="1">
    <location>
        <begin position="34"/>
        <end position="53"/>
    </location>
</feature>
<name>A0A164PRD5_9AGAM</name>
<dbReference type="InterPro" id="IPR011021">
    <property type="entry name" value="Arrestin-like_N"/>
</dbReference>
<evidence type="ECO:0000256" key="1">
    <source>
        <dbReference type="SAM" id="MobiDB-lite"/>
    </source>
</evidence>
<feature type="region of interest" description="Disordered" evidence="1">
    <location>
        <begin position="1"/>
        <end position="28"/>
    </location>
</feature>
<keyword evidence="4" id="KW-1185">Reference proteome</keyword>
<feature type="domain" description="Arrestin-like N-terminal" evidence="2">
    <location>
        <begin position="64"/>
        <end position="180"/>
    </location>
</feature>
<dbReference type="AlphaFoldDB" id="A0A164PRD5"/>
<organism evidence="3 4">
    <name type="scientific">Sistotremastrum niveocremeum HHB9708</name>
    <dbReference type="NCBI Taxonomy" id="1314777"/>
    <lineage>
        <taxon>Eukaryota</taxon>
        <taxon>Fungi</taxon>
        <taxon>Dikarya</taxon>
        <taxon>Basidiomycota</taxon>
        <taxon>Agaricomycotina</taxon>
        <taxon>Agaricomycetes</taxon>
        <taxon>Sistotremastrales</taxon>
        <taxon>Sistotremastraceae</taxon>
        <taxon>Sertulicium</taxon>
        <taxon>Sertulicium niveocremeum</taxon>
    </lineage>
</organism>
<dbReference type="Gene3D" id="2.60.40.640">
    <property type="match status" value="1"/>
</dbReference>
<reference evidence="3 4" key="1">
    <citation type="journal article" date="2016" name="Mol. Biol. Evol.">
        <title>Comparative Genomics of Early-Diverging Mushroom-Forming Fungi Provides Insights into the Origins of Lignocellulose Decay Capabilities.</title>
        <authorList>
            <person name="Nagy L.G."/>
            <person name="Riley R."/>
            <person name="Tritt A."/>
            <person name="Adam C."/>
            <person name="Daum C."/>
            <person name="Floudas D."/>
            <person name="Sun H."/>
            <person name="Yadav J.S."/>
            <person name="Pangilinan J."/>
            <person name="Larsson K.H."/>
            <person name="Matsuura K."/>
            <person name="Barry K."/>
            <person name="Labutti K."/>
            <person name="Kuo R."/>
            <person name="Ohm R.A."/>
            <person name="Bhattacharya S.S."/>
            <person name="Shirouzu T."/>
            <person name="Yoshinaga Y."/>
            <person name="Martin F.M."/>
            <person name="Grigoriev I.V."/>
            <person name="Hibbett D.S."/>
        </authorList>
    </citation>
    <scope>NUCLEOTIDE SEQUENCE [LARGE SCALE GENOMIC DNA]</scope>
    <source>
        <strain evidence="3 4">HHB9708</strain>
    </source>
</reference>
<feature type="compositionally biased region" description="Basic residues" evidence="1">
    <location>
        <begin position="1"/>
        <end position="11"/>
    </location>
</feature>
<evidence type="ECO:0000313" key="4">
    <source>
        <dbReference type="Proteomes" id="UP000076722"/>
    </source>
</evidence>
<evidence type="ECO:0000259" key="2">
    <source>
        <dbReference type="Pfam" id="PF00339"/>
    </source>
</evidence>
<dbReference type="Pfam" id="PF00339">
    <property type="entry name" value="Arrestin_N"/>
    <property type="match status" value="1"/>
</dbReference>
<dbReference type="Proteomes" id="UP000076722">
    <property type="component" value="Unassembled WGS sequence"/>
</dbReference>
<dbReference type="InterPro" id="IPR014752">
    <property type="entry name" value="Arrestin-like_C"/>
</dbReference>
<dbReference type="STRING" id="1314777.A0A164PRD5"/>
<protein>
    <recommendedName>
        <fullName evidence="2">Arrestin-like N-terminal domain-containing protein</fullName>
    </recommendedName>
</protein>
<dbReference type="EMBL" id="KV419431">
    <property type="protein sequence ID" value="KZS88967.1"/>
    <property type="molecule type" value="Genomic_DNA"/>
</dbReference>
<dbReference type="OrthoDB" id="2742096at2759"/>
<evidence type="ECO:0000313" key="3">
    <source>
        <dbReference type="EMBL" id="KZS88967.1"/>
    </source>
</evidence>
<proteinExistence type="predicted"/>
<accession>A0A164PRD5</accession>